<accession>A0ABR2GTZ0</accession>
<dbReference type="EMBL" id="JAPFFF010000060">
    <property type="protein sequence ID" value="KAK8837400.1"/>
    <property type="molecule type" value="Genomic_DNA"/>
</dbReference>
<keyword evidence="2" id="KW-1185">Reference proteome</keyword>
<dbReference type="Proteomes" id="UP001470230">
    <property type="component" value="Unassembled WGS sequence"/>
</dbReference>
<evidence type="ECO:0000313" key="2">
    <source>
        <dbReference type="Proteomes" id="UP001470230"/>
    </source>
</evidence>
<protein>
    <recommendedName>
        <fullName evidence="3">VWFA domain-containing protein</fullName>
    </recommendedName>
</protein>
<gene>
    <name evidence="1" type="ORF">M9Y10_036833</name>
</gene>
<evidence type="ECO:0000313" key="1">
    <source>
        <dbReference type="EMBL" id="KAK8837400.1"/>
    </source>
</evidence>
<proteinExistence type="predicted"/>
<evidence type="ECO:0008006" key="3">
    <source>
        <dbReference type="Google" id="ProtNLM"/>
    </source>
</evidence>
<dbReference type="SUPFAM" id="SSF53300">
    <property type="entry name" value="vWA-like"/>
    <property type="match status" value="1"/>
</dbReference>
<dbReference type="InterPro" id="IPR036465">
    <property type="entry name" value="vWFA_dom_sf"/>
</dbReference>
<reference evidence="1 2" key="1">
    <citation type="submission" date="2024-04" db="EMBL/GenBank/DDBJ databases">
        <title>Tritrichomonas musculus Genome.</title>
        <authorList>
            <person name="Alves-Ferreira E."/>
            <person name="Grigg M."/>
            <person name="Lorenzi H."/>
            <person name="Galac M."/>
        </authorList>
    </citation>
    <scope>NUCLEOTIDE SEQUENCE [LARGE SCALE GENOMIC DNA]</scope>
    <source>
        <strain evidence="1 2">EAF2021</strain>
    </source>
</reference>
<dbReference type="Gene3D" id="3.40.50.410">
    <property type="entry name" value="von Willebrand factor, type A domain"/>
    <property type="match status" value="1"/>
</dbReference>
<organism evidence="1 2">
    <name type="scientific">Tritrichomonas musculus</name>
    <dbReference type="NCBI Taxonomy" id="1915356"/>
    <lineage>
        <taxon>Eukaryota</taxon>
        <taxon>Metamonada</taxon>
        <taxon>Parabasalia</taxon>
        <taxon>Tritrichomonadida</taxon>
        <taxon>Tritrichomonadidae</taxon>
        <taxon>Tritrichomonas</taxon>
    </lineage>
</organism>
<comment type="caution">
    <text evidence="1">The sequence shown here is derived from an EMBL/GenBank/DDBJ whole genome shotgun (WGS) entry which is preliminary data.</text>
</comment>
<sequence>MSNNKQINVIAIDISGSTSGCRRYFENVKKILDQVYDESYMIIEWNGDAKITSKNSMLQRINGLNGEGWTSPSSIIRLLMKKSIKRINHLVLITDGQVSTSEIDKCDHDIKSSSMTFQKFDGYIIGNRYANMSVTCPFTRSCSHTVTQIEPNNQPQTIVNVSDEDFAIIEKIKKIDDVDEFMKLYPTMERVFTARLLGTVGDQELRKEVVKMQHRITVNIGKRGTKNDESSMLMKYIEIGDMQNALTVASKFIQITNSEYEKSINALIRMCDGGLRQVFDLSQIKSFRATTADTAEAVDTIDINDVPTDVQTTFECPVSYEEETDPVILIAKPTMPILSMLNDKNSTNNIINCPLDIFYNKDLLENMRSCIDHTLSLKTMREAESCHNPIVISPLTRKKLIGGIPLGPSKEHVKAANWTIYQMVSGGKRLGNPDMWFAVIWTMIERNMIPYLNDILPFVREQMIFRLRNNFSSASLSGLTTFCQKQIPLAGACWFCLTSPLFITKETKNQNMLRFHLPHAKILKDMTDLVGFKYPDGFDRVYSRSLAFPSMLKFKRNNKTLFENLIRCLYQNSVCIEVEQKKYFIPVDGPATEESREKVFQVLPAVCKRLTPEELVWLSKFMDTSKSSTDNEFPLIEDAPPLPKFDVNWSEIDAKYDLFEKVEIDPSAMRPFKIIEGINWKDIYKKKFGSTALMLIGCDCAFCQFVEIHSKYPTTDEYILAYSNRIFGMQNAVSTLPGRIVDIVQFRIRAFMKAINEAEITMPYEVAMRFSGSSPVGMRKNFHYYFTNE</sequence>
<name>A0ABR2GTZ0_9EUKA</name>